<keyword evidence="2" id="KW-1185">Reference proteome</keyword>
<dbReference type="RefSeq" id="WP_172345101.1">
    <property type="nucleotide sequence ID" value="NZ_CATJFF010000078.1"/>
</dbReference>
<comment type="caution">
    <text evidence="1">The sequence shown here is derived from an EMBL/GenBank/DDBJ whole genome shotgun (WGS) entry which is preliminary data.</text>
</comment>
<evidence type="ECO:0000313" key="1">
    <source>
        <dbReference type="EMBL" id="NPE25640.1"/>
    </source>
</evidence>
<organism evidence="1 2">
    <name type="scientific">Xylanibacter caecicola</name>
    <dbReference type="NCBI Taxonomy" id="2736294"/>
    <lineage>
        <taxon>Bacteria</taxon>
        <taxon>Pseudomonadati</taxon>
        <taxon>Bacteroidota</taxon>
        <taxon>Bacteroidia</taxon>
        <taxon>Bacteroidales</taxon>
        <taxon>Prevotellaceae</taxon>
        <taxon>Xylanibacter</taxon>
    </lineage>
</organism>
<name>A0ABX2B6N6_9BACT</name>
<sequence length="112" mass="12657">MRKVFHFNEDYEFNLPVLISVVYQPQVVDSFYFEIVEDDEGVKSISMVNDVGLLLDSTRLNNLGKDTLDNWLKTLTPSSDSLASLRSKCSDSDILSMVKSSEDSKSKCKILI</sequence>
<gene>
    <name evidence="1" type="ORF">HPS54_08965</name>
</gene>
<evidence type="ECO:0000313" key="2">
    <source>
        <dbReference type="Proteomes" id="UP000820977"/>
    </source>
</evidence>
<dbReference type="Proteomes" id="UP000820977">
    <property type="component" value="Unassembled WGS sequence"/>
</dbReference>
<accession>A0ABX2B6N6</accession>
<reference evidence="1 2" key="1">
    <citation type="submission" date="2020-05" db="EMBL/GenBank/DDBJ databases">
        <title>Distinct polysaccharide utilization as determinants for interspecies competition between intestinal Prevotella spp.</title>
        <authorList>
            <person name="Galvez E.J.C."/>
            <person name="Iljazovic A."/>
            <person name="Strowig T."/>
        </authorList>
    </citation>
    <scope>NUCLEOTIDE SEQUENCE [LARGE SCALE GENOMIC DNA]</scope>
    <source>
        <strain evidence="1 2">PCHR</strain>
    </source>
</reference>
<dbReference type="EMBL" id="JABKKJ010000014">
    <property type="protein sequence ID" value="NPE25640.1"/>
    <property type="molecule type" value="Genomic_DNA"/>
</dbReference>
<protein>
    <submittedName>
        <fullName evidence="1">Uncharacterized protein</fullName>
    </submittedName>
</protein>
<proteinExistence type="predicted"/>